<dbReference type="AlphaFoldDB" id="A0A6L2LEM6"/>
<organism evidence="3">
    <name type="scientific">Tanacetum cinerariifolium</name>
    <name type="common">Dalmatian daisy</name>
    <name type="synonym">Chrysanthemum cinerariifolium</name>
    <dbReference type="NCBI Taxonomy" id="118510"/>
    <lineage>
        <taxon>Eukaryota</taxon>
        <taxon>Viridiplantae</taxon>
        <taxon>Streptophyta</taxon>
        <taxon>Embryophyta</taxon>
        <taxon>Tracheophyta</taxon>
        <taxon>Spermatophyta</taxon>
        <taxon>Magnoliopsida</taxon>
        <taxon>eudicotyledons</taxon>
        <taxon>Gunneridae</taxon>
        <taxon>Pentapetalae</taxon>
        <taxon>asterids</taxon>
        <taxon>campanulids</taxon>
        <taxon>Asterales</taxon>
        <taxon>Asteraceae</taxon>
        <taxon>Asteroideae</taxon>
        <taxon>Anthemideae</taxon>
        <taxon>Anthemidinae</taxon>
        <taxon>Tanacetum</taxon>
    </lineage>
</organism>
<dbReference type="PANTHER" id="PTHR34072">
    <property type="entry name" value="ENZYMATIC POLYPROTEIN-RELATED"/>
    <property type="match status" value="1"/>
</dbReference>
<evidence type="ECO:0000313" key="3">
    <source>
        <dbReference type="EMBL" id="GEU60098.1"/>
    </source>
</evidence>
<feature type="domain" description="Reverse transcriptase Ty1/copia-type" evidence="2">
    <location>
        <begin position="420"/>
        <end position="478"/>
    </location>
</feature>
<protein>
    <submittedName>
        <fullName evidence="3">Reverse transcriptase domain-containing protein</fullName>
    </submittedName>
</protein>
<proteinExistence type="predicted"/>
<keyword evidence="3" id="KW-0548">Nucleotidyltransferase</keyword>
<feature type="compositionally biased region" description="Basic and acidic residues" evidence="1">
    <location>
        <begin position="321"/>
        <end position="330"/>
    </location>
</feature>
<evidence type="ECO:0000256" key="1">
    <source>
        <dbReference type="SAM" id="MobiDB-lite"/>
    </source>
</evidence>
<dbReference type="GO" id="GO:0003964">
    <property type="term" value="F:RNA-directed DNA polymerase activity"/>
    <property type="evidence" value="ECO:0007669"/>
    <property type="project" value="UniProtKB-KW"/>
</dbReference>
<gene>
    <name evidence="3" type="ORF">Tci_032076</name>
</gene>
<dbReference type="SUPFAM" id="SSF56672">
    <property type="entry name" value="DNA/RNA polymerases"/>
    <property type="match status" value="1"/>
</dbReference>
<sequence>MVKEGIVLGHEISKNRLEVDRAKVDVIAKLPHPMTVKGVRSFLGHAGFYRRFIQDFSKIARPMTHLFEKKTSFLFSKDSIDAFETLKKKLTEAPILVVPDWNLPLELMCDDSDFAIDFANFHAGIVKGLSSQQKKNFFKDVKHYFRDDPYLFRICVDQIIRRCVHGQEAYDILKVCHEGPTGGHHGANFTTKKVFDAGLLIRHPLGALSKVYGKSCYLPIELEHKAYCALKHVNFDLKTVGDHRKLQLNELHDQAYENSLIYKEKTKKLHDSKIKNRIFNVGKARMKTIPNKDYILLPLRTQDPLFSSSSKDSLGDGFKQSGEEEKKDAEDLNEDSEVLSTEEPRVNQEKGANVNSTNNVNTVSLTNNAAGIEDNAVNENTVYGCADDPNIPDREEIRRFGDAEDDDSRADMNNLDTYLQMDVKSAFLYGKIEEEVYVCQPLGFEDLNFPDRVYKVEKALYGLHQDPKAWEGCLECNGKAAKDEIDEHNLVTFLSKPIESEGFEQIIDFLNANPIKYALMVNSTFYTSCIEQFWTTSKAKNINGEAQIHAKVDGKKVIISKATIRRDLKFEDKGGVDFLSNEVIFEQLTLIASTIDSAIICIATNQKFNFSKYVLESMLKYLDTRNKFLMYPRLMQVLLDKQVDGISKHNAIYVIPSHTKKLKKNWVKVQQFLLIPITHLLLLNHQHLNPRRNKKRKPMRQDTKETQPSGPGENVADEALNAENVSQHSNNPLHSREDNIQLKELMEICTSLQKRVFNLEITKVNQAMEVNNLKRRVKKLEKKQGLRTYKLKRLYKVGLSARIESTNKEQSLGAKDASKHGRNIADIDATKTTLVNETTEDQGSCYYKVDAAQDQVSAATITTTKDLTVDDITLAKAFEALKTSKPKIRGIVVRDHKEPSKPTTTTPTSIADSIRPMAKGIVIQDPSEATTTKILIPSQVKEKGKGKMVEPKIPLKKKAQISLDEELAFKLQDEQEEKETIAKEKA</sequence>
<dbReference type="EMBL" id="BKCJ010004282">
    <property type="protein sequence ID" value="GEU60098.1"/>
    <property type="molecule type" value="Genomic_DNA"/>
</dbReference>
<evidence type="ECO:0000259" key="2">
    <source>
        <dbReference type="Pfam" id="PF07727"/>
    </source>
</evidence>
<keyword evidence="3" id="KW-0695">RNA-directed DNA polymerase</keyword>
<feature type="compositionally biased region" description="Basic residues" evidence="1">
    <location>
        <begin position="688"/>
        <end position="698"/>
    </location>
</feature>
<name>A0A6L2LEM6_TANCI</name>
<dbReference type="InterPro" id="IPR013103">
    <property type="entry name" value="RVT_2"/>
</dbReference>
<dbReference type="Pfam" id="PF07727">
    <property type="entry name" value="RVT_2"/>
    <property type="match status" value="1"/>
</dbReference>
<feature type="region of interest" description="Disordered" evidence="1">
    <location>
        <begin position="307"/>
        <end position="361"/>
    </location>
</feature>
<dbReference type="InterPro" id="IPR043502">
    <property type="entry name" value="DNA/RNA_pol_sf"/>
</dbReference>
<feature type="compositionally biased region" description="Low complexity" evidence="1">
    <location>
        <begin position="352"/>
        <end position="361"/>
    </location>
</feature>
<keyword evidence="3" id="KW-0808">Transferase</keyword>
<comment type="caution">
    <text evidence="3">The sequence shown here is derived from an EMBL/GenBank/DDBJ whole genome shotgun (WGS) entry which is preliminary data.</text>
</comment>
<dbReference type="PANTHER" id="PTHR34072:SF44">
    <property type="entry name" value="RNA-DIRECTED DNA POLYMERASE"/>
    <property type="match status" value="1"/>
</dbReference>
<dbReference type="Gene3D" id="3.30.70.270">
    <property type="match status" value="1"/>
</dbReference>
<accession>A0A6L2LEM6</accession>
<dbReference type="InterPro" id="IPR043128">
    <property type="entry name" value="Rev_trsase/Diguanyl_cyclase"/>
</dbReference>
<reference evidence="3" key="1">
    <citation type="journal article" date="2019" name="Sci. Rep.">
        <title>Draft genome of Tanacetum cinerariifolium, the natural source of mosquito coil.</title>
        <authorList>
            <person name="Yamashiro T."/>
            <person name="Shiraishi A."/>
            <person name="Satake H."/>
            <person name="Nakayama K."/>
        </authorList>
    </citation>
    <scope>NUCLEOTIDE SEQUENCE</scope>
</reference>
<dbReference type="FunFam" id="3.30.70.270:FF:000020">
    <property type="entry name" value="Transposon Tf2-6 polyprotein-like Protein"/>
    <property type="match status" value="1"/>
</dbReference>
<feature type="region of interest" description="Disordered" evidence="1">
    <location>
        <begin position="688"/>
        <end position="716"/>
    </location>
</feature>